<evidence type="ECO:0000256" key="2">
    <source>
        <dbReference type="ARBA" id="ARBA00006486"/>
    </source>
</evidence>
<dbReference type="HAMAP" id="MF_00012">
    <property type="entry name" value="IlvD"/>
    <property type="match status" value="1"/>
</dbReference>
<evidence type="ECO:0000256" key="11">
    <source>
        <dbReference type="ARBA" id="ARBA00029304"/>
    </source>
</evidence>
<comment type="pathway">
    <text evidence="12 15">Amino-acid biosynthesis; L-valine biosynthesis; L-valine from pyruvate: step 3/4.</text>
</comment>
<dbReference type="Pfam" id="PF00920">
    <property type="entry name" value="ILVD_EDD_N"/>
    <property type="match status" value="1"/>
</dbReference>
<feature type="active site" description="Proton acceptor" evidence="15">
    <location>
        <position position="471"/>
    </location>
</feature>
<dbReference type="RefSeq" id="WP_108309423.1">
    <property type="nucleotide sequence ID" value="NZ_CP020921.1"/>
</dbReference>
<dbReference type="GO" id="GO:0004160">
    <property type="term" value="F:dihydroxy-acid dehydratase activity"/>
    <property type="evidence" value="ECO:0007669"/>
    <property type="project" value="UniProtKB-UniRule"/>
</dbReference>
<dbReference type="NCBIfam" id="NF002068">
    <property type="entry name" value="PRK00911.1"/>
    <property type="match status" value="1"/>
</dbReference>
<evidence type="ECO:0000313" key="18">
    <source>
        <dbReference type="EMBL" id="AWB10633.1"/>
    </source>
</evidence>
<sequence length="557" mass="59565">MARRSDMVTKGIERAPHRSLFYAMGYTKEDMSKPLIGVVNAFNEIIPGHIHLRTLANYIKKGVNQAGGVPIEFPVIGICDGIAMGHEGMKYPLASRELVADSIETMTQAHMFDGLVLLTNCDKIVPGMLMAAARLNIPSIIVSGGPMLAGRFQQTDVDLITVFEGVGHKTRGKYDDKTLEELEMCACPGCGSCSGMFTANTMNCLSEALGMALPGNGTIPAAFEGERKRLATYAGMKAVELVNKNICPRDILIPQAFENAIAVDMAVGGSTNTVLHLPAIAHEAGIDLPLEIFDLISSRTPNLCKISPAGKHHIQDLNEAGGISAVMNELSKKNLINLNNLTVSGQTIGDLIKDKKVKRRDVIRPIDDPYSNSGGIAILRGNLAPDGAVVKQSAVDKEMLVHTGPARVFESEEEAMKAILEGRIKPKDIIVIRYEGPKGGPGMREMLSPTSAVVGMGLGKEVALLTDGRFSGGSRGAVIGHISPEAAEGGPIGLVEEGDIIEIDIPAKKIELKIDPETFENRKKKWSPKAPKVKSGYLARYAKLVTSASTGAVLKDN</sequence>
<proteinExistence type="inferred from homology"/>
<dbReference type="UniPathway" id="UPA00049">
    <property type="reaction ID" value="UER00061"/>
</dbReference>
<organism evidence="18 19">
    <name type="scientific">Thermodesulfobium acidiphilum</name>
    <dbReference type="NCBI Taxonomy" id="1794699"/>
    <lineage>
        <taxon>Bacteria</taxon>
        <taxon>Pseudomonadati</taxon>
        <taxon>Thermodesulfobiota</taxon>
        <taxon>Thermodesulfobiia</taxon>
        <taxon>Thermodesulfobiales</taxon>
        <taxon>Thermodesulfobiaceae</taxon>
        <taxon>Thermodesulfobium</taxon>
    </lineage>
</organism>
<comment type="catalytic activity">
    <reaction evidence="15">
        <text>(2R,3R)-2,3-dihydroxy-3-methylpentanoate = (S)-3-methyl-2-oxopentanoate + H2O</text>
        <dbReference type="Rhea" id="RHEA:27694"/>
        <dbReference type="ChEBI" id="CHEBI:15377"/>
        <dbReference type="ChEBI" id="CHEBI:35146"/>
        <dbReference type="ChEBI" id="CHEBI:49258"/>
        <dbReference type="EC" id="4.2.1.9"/>
    </reaction>
</comment>
<protein>
    <recommendedName>
        <fullName evidence="14 15">Dihydroxy-acid dehydratase</fullName>
        <shortName evidence="15">DAD</shortName>
        <ecNumber evidence="14 15">4.2.1.9</ecNumber>
    </recommendedName>
</protein>
<dbReference type="GO" id="GO:0009099">
    <property type="term" value="P:L-valine biosynthetic process"/>
    <property type="evidence" value="ECO:0007669"/>
    <property type="project" value="UniProtKB-UniRule"/>
</dbReference>
<evidence type="ECO:0000256" key="13">
    <source>
        <dbReference type="ARBA" id="ARBA00029437"/>
    </source>
</evidence>
<dbReference type="PROSITE" id="PS00887">
    <property type="entry name" value="ILVD_EDD_2"/>
    <property type="match status" value="1"/>
</dbReference>
<dbReference type="KEGG" id="taci:TDSAC_1292"/>
<comment type="pathway">
    <text evidence="13 15">Amino-acid biosynthesis; L-isoleucine biosynthesis; L-isoleucine from 2-oxobutanoate: step 3/4.</text>
</comment>
<evidence type="ECO:0000256" key="1">
    <source>
        <dbReference type="ARBA" id="ARBA00001946"/>
    </source>
</evidence>
<dbReference type="PANTHER" id="PTHR43661:SF3">
    <property type="entry name" value="D-XYLONATE DEHYDRATASE YAGF-RELATED"/>
    <property type="match status" value="1"/>
</dbReference>
<keyword evidence="3 15" id="KW-0028">Amino-acid biosynthesis</keyword>
<dbReference type="FunFam" id="3.50.30.80:FF:000001">
    <property type="entry name" value="Dihydroxy-acid dehydratase"/>
    <property type="match status" value="1"/>
</dbReference>
<evidence type="ECO:0000256" key="8">
    <source>
        <dbReference type="ARBA" id="ARBA00023014"/>
    </source>
</evidence>
<feature type="binding site" evidence="15">
    <location>
        <position position="122"/>
    </location>
    <ligand>
        <name>Mg(2+)</name>
        <dbReference type="ChEBI" id="CHEBI:18420"/>
    </ligand>
</feature>
<dbReference type="SUPFAM" id="SSF143975">
    <property type="entry name" value="IlvD/EDD N-terminal domain-like"/>
    <property type="match status" value="1"/>
</dbReference>
<dbReference type="NCBIfam" id="TIGR00110">
    <property type="entry name" value="ilvD"/>
    <property type="match status" value="1"/>
</dbReference>
<keyword evidence="9 15" id="KW-0456">Lyase</keyword>
<dbReference type="InterPro" id="IPR056740">
    <property type="entry name" value="ILV_EDD_C"/>
</dbReference>
<feature type="modified residue" description="N6-carboxylysine" evidence="15">
    <location>
        <position position="123"/>
    </location>
</feature>
<evidence type="ECO:0000256" key="5">
    <source>
        <dbReference type="ARBA" id="ARBA00022723"/>
    </source>
</evidence>
<evidence type="ECO:0000256" key="7">
    <source>
        <dbReference type="ARBA" id="ARBA00023004"/>
    </source>
</evidence>
<evidence type="ECO:0000256" key="9">
    <source>
        <dbReference type="ARBA" id="ARBA00023239"/>
    </source>
</evidence>
<evidence type="ECO:0000259" key="17">
    <source>
        <dbReference type="Pfam" id="PF24877"/>
    </source>
</evidence>
<dbReference type="Gene3D" id="3.50.30.80">
    <property type="entry name" value="IlvD/EDD C-terminal domain-like"/>
    <property type="match status" value="1"/>
</dbReference>
<dbReference type="AlphaFoldDB" id="A0A2R4W1E5"/>
<dbReference type="InterPro" id="IPR000581">
    <property type="entry name" value="ILV_EDD_N"/>
</dbReference>
<keyword evidence="10 15" id="KW-0100">Branched-chain amino acid biosynthesis</keyword>
<feature type="domain" description="Dihydroxy-acid/6-phosphogluconate dehydratase N-terminal" evidence="16">
    <location>
        <begin position="33"/>
        <end position="350"/>
    </location>
</feature>
<dbReference type="GO" id="GO:0005829">
    <property type="term" value="C:cytosol"/>
    <property type="evidence" value="ECO:0007669"/>
    <property type="project" value="TreeGrafter"/>
</dbReference>
<feature type="domain" description="Dihydroxy-acid/6-phosphogluconate dehydratase C-terminal" evidence="17">
    <location>
        <begin position="361"/>
        <end position="552"/>
    </location>
</feature>
<dbReference type="GO" id="GO:0051537">
    <property type="term" value="F:2 iron, 2 sulfur cluster binding"/>
    <property type="evidence" value="ECO:0007669"/>
    <property type="project" value="UniProtKB-UniRule"/>
</dbReference>
<evidence type="ECO:0000256" key="6">
    <source>
        <dbReference type="ARBA" id="ARBA00022842"/>
    </source>
</evidence>
<comment type="similarity">
    <text evidence="2 15">Belongs to the IlvD/Edd family.</text>
</comment>
<dbReference type="InterPro" id="IPR004404">
    <property type="entry name" value="DihydroxyA_deHydtase"/>
</dbReference>
<evidence type="ECO:0000259" key="16">
    <source>
        <dbReference type="Pfam" id="PF00920"/>
    </source>
</evidence>
<feature type="binding site" description="via carbamate group" evidence="15">
    <location>
        <position position="123"/>
    </location>
    <ligand>
        <name>Mg(2+)</name>
        <dbReference type="ChEBI" id="CHEBI:18420"/>
    </ligand>
</feature>
<dbReference type="Pfam" id="PF24877">
    <property type="entry name" value="ILV_EDD_C"/>
    <property type="match status" value="1"/>
</dbReference>
<comment type="catalytic activity">
    <reaction evidence="11">
        <text>(2R)-2,3-dihydroxy-3-methylbutanoate = 3-methyl-2-oxobutanoate + H2O</text>
        <dbReference type="Rhea" id="RHEA:24809"/>
        <dbReference type="ChEBI" id="CHEBI:11851"/>
        <dbReference type="ChEBI" id="CHEBI:15377"/>
        <dbReference type="ChEBI" id="CHEBI:49072"/>
        <dbReference type="EC" id="4.2.1.9"/>
    </reaction>
    <physiologicalReaction direction="left-to-right" evidence="11">
        <dbReference type="Rhea" id="RHEA:24810"/>
    </physiologicalReaction>
</comment>
<keyword evidence="19" id="KW-1185">Reference proteome</keyword>
<evidence type="ECO:0000256" key="14">
    <source>
        <dbReference type="ARBA" id="ARBA00029490"/>
    </source>
</evidence>
<comment type="caution">
    <text evidence="15">Lacks conserved residue(s) required for the propagation of feature annotation.</text>
</comment>
<dbReference type="GO" id="GO:0009097">
    <property type="term" value="P:isoleucine biosynthetic process"/>
    <property type="evidence" value="ECO:0007669"/>
    <property type="project" value="UniProtKB-UniRule"/>
</dbReference>
<comment type="function">
    <text evidence="15">Functions in the biosynthesis of branched-chain amino acids. Catalyzes the dehydration of (2R,3R)-2,3-dihydroxy-3-methylpentanoate (2,3-dihydroxy-3-methylvalerate) into 2-oxo-3-methylpentanoate (2-oxo-3-methylvalerate) and of (2R)-2,3-dihydroxy-3-methylbutanoate (2,3-dihydroxyisovalerate) into 2-oxo-3-methylbutanoate (2-oxoisovalerate), the penultimate precursor to L-isoleucine and L-valine, respectively.</text>
</comment>
<evidence type="ECO:0000256" key="10">
    <source>
        <dbReference type="ARBA" id="ARBA00023304"/>
    </source>
</evidence>
<dbReference type="EC" id="4.2.1.9" evidence="14 15"/>
<comment type="subunit">
    <text evidence="15">Homodimer.</text>
</comment>
<dbReference type="GO" id="GO:0000287">
    <property type="term" value="F:magnesium ion binding"/>
    <property type="evidence" value="ECO:0007669"/>
    <property type="project" value="UniProtKB-UniRule"/>
</dbReference>
<accession>A0A2R4W1E5</accession>
<evidence type="ECO:0000256" key="4">
    <source>
        <dbReference type="ARBA" id="ARBA00022714"/>
    </source>
</evidence>
<dbReference type="InterPro" id="IPR020558">
    <property type="entry name" value="DiOHA_6PGluconate_deHydtase_CS"/>
</dbReference>
<evidence type="ECO:0000313" key="19">
    <source>
        <dbReference type="Proteomes" id="UP000244792"/>
    </source>
</evidence>
<dbReference type="InterPro" id="IPR037237">
    <property type="entry name" value="IlvD/EDD_N"/>
</dbReference>
<dbReference type="PROSITE" id="PS00886">
    <property type="entry name" value="ILVD_EDD_1"/>
    <property type="match status" value="1"/>
</dbReference>
<comment type="cofactor">
    <cofactor evidence="15">
        <name>[2Fe-2S] cluster</name>
        <dbReference type="ChEBI" id="CHEBI:190135"/>
    </cofactor>
    <text evidence="15">Binds 1 [2Fe-2S] cluster per subunit. This cluster acts as a Lewis acid cofactor.</text>
</comment>
<name>A0A2R4W1E5_THEAF</name>
<dbReference type="Proteomes" id="UP000244792">
    <property type="component" value="Chromosome"/>
</dbReference>
<evidence type="ECO:0000256" key="12">
    <source>
        <dbReference type="ARBA" id="ARBA00029436"/>
    </source>
</evidence>
<dbReference type="UniPathway" id="UPA00047">
    <property type="reaction ID" value="UER00057"/>
</dbReference>
<feature type="binding site" evidence="15">
    <location>
        <position position="445"/>
    </location>
    <ligand>
        <name>Mg(2+)</name>
        <dbReference type="ChEBI" id="CHEBI:18420"/>
    </ligand>
</feature>
<dbReference type="InterPro" id="IPR042096">
    <property type="entry name" value="Dihydro-acid_dehy_C"/>
</dbReference>
<keyword evidence="4 15" id="KW-0001">2Fe-2S</keyword>
<keyword evidence="6 15" id="KW-0460">Magnesium</keyword>
<gene>
    <name evidence="15" type="primary">ilvD</name>
    <name evidence="18" type="ORF">TDSAC_1292</name>
</gene>
<keyword evidence="5 15" id="KW-0479">Metal-binding</keyword>
<dbReference type="EMBL" id="CP020921">
    <property type="protein sequence ID" value="AWB10633.1"/>
    <property type="molecule type" value="Genomic_DNA"/>
</dbReference>
<keyword evidence="8 15" id="KW-0411">Iron-sulfur</keyword>
<feature type="binding site" evidence="15">
    <location>
        <position position="80"/>
    </location>
    <ligand>
        <name>Mg(2+)</name>
        <dbReference type="ChEBI" id="CHEBI:18420"/>
    </ligand>
</feature>
<evidence type="ECO:0000256" key="3">
    <source>
        <dbReference type="ARBA" id="ARBA00022605"/>
    </source>
</evidence>
<dbReference type="SUPFAM" id="SSF52016">
    <property type="entry name" value="LeuD/IlvD-like"/>
    <property type="match status" value="1"/>
</dbReference>
<dbReference type="OrthoDB" id="9807077at2"/>
<reference evidence="18 19" key="1">
    <citation type="submission" date="2017-04" db="EMBL/GenBank/DDBJ databases">
        <title>Genomic insights into metabolism of Thermodesulfobium acidiphilum.</title>
        <authorList>
            <person name="Toshchakov S.V."/>
            <person name="Frolov E.N."/>
            <person name="Kublanov I.V."/>
            <person name="Samarov N.I."/>
            <person name="Novikov A."/>
            <person name="Lebedinsky A.V."/>
            <person name="Bonch-Osmolovskaya E.A."/>
            <person name="Chernyh N.A."/>
        </authorList>
    </citation>
    <scope>NUCLEOTIDE SEQUENCE [LARGE SCALE GENOMIC DNA]</scope>
    <source>
        <strain evidence="18 19">3127-1</strain>
    </source>
</reference>
<dbReference type="PANTHER" id="PTHR43661">
    <property type="entry name" value="D-XYLONATE DEHYDRATASE"/>
    <property type="match status" value="1"/>
</dbReference>
<keyword evidence="7 15" id="KW-0408">Iron</keyword>
<evidence type="ECO:0000256" key="15">
    <source>
        <dbReference type="HAMAP-Rule" id="MF_00012"/>
    </source>
</evidence>
<comment type="cofactor">
    <cofactor evidence="1 15">
        <name>Mg(2+)</name>
        <dbReference type="ChEBI" id="CHEBI:18420"/>
    </cofactor>
</comment>